<dbReference type="GO" id="GO:0033209">
    <property type="term" value="P:tumor necrosis factor-mediated signaling pathway"/>
    <property type="evidence" value="ECO:0007669"/>
    <property type="project" value="TreeGrafter"/>
</dbReference>
<dbReference type="RefSeq" id="XP_011307371.1">
    <property type="nucleotide sequence ID" value="XM_011309069.1"/>
</dbReference>
<keyword evidence="7 12" id="KW-0418">Kinase</keyword>
<evidence type="ECO:0000256" key="8">
    <source>
        <dbReference type="ARBA" id="ARBA00022840"/>
    </source>
</evidence>
<evidence type="ECO:0000256" key="3">
    <source>
        <dbReference type="ARBA" id="ARBA00022490"/>
    </source>
</evidence>
<accession>A0A9R1TDY3</accession>
<evidence type="ECO:0000256" key="5">
    <source>
        <dbReference type="ARBA" id="ARBA00022679"/>
    </source>
</evidence>
<dbReference type="Pfam" id="PF00069">
    <property type="entry name" value="Pkinase"/>
    <property type="match status" value="1"/>
</dbReference>
<keyword evidence="4" id="KW-0723">Serine/threonine-protein kinase</keyword>
<dbReference type="GO" id="GO:0008385">
    <property type="term" value="C:IkappaB kinase complex"/>
    <property type="evidence" value="ECO:0007669"/>
    <property type="project" value="TreeGrafter"/>
</dbReference>
<gene>
    <name evidence="12" type="primary">LOC105269079</name>
</gene>
<dbReference type="PANTHER" id="PTHR22969:SF17">
    <property type="entry name" value="INHIBITOR OF NUCLEAR FACTOR KAPPA-B KINASE SUBUNIT BETA"/>
    <property type="match status" value="1"/>
</dbReference>
<dbReference type="InterPro" id="IPR051180">
    <property type="entry name" value="IKK"/>
</dbReference>
<dbReference type="GeneID" id="105269079"/>
<reference evidence="12" key="1">
    <citation type="submission" date="2025-08" db="UniProtKB">
        <authorList>
            <consortium name="RefSeq"/>
        </authorList>
    </citation>
    <scope>IDENTIFICATION</scope>
    <source>
        <strain evidence="12">USDA-PBARC FA_bdor</strain>
        <tissue evidence="12">Whole organism</tissue>
    </source>
</reference>
<protein>
    <recommendedName>
        <fullName evidence="2">IkappaB kinase</fullName>
        <ecNumber evidence="2">2.7.11.10</ecNumber>
    </recommendedName>
</protein>
<organism evidence="11 12">
    <name type="scientific">Fopius arisanus</name>
    <dbReference type="NCBI Taxonomy" id="64838"/>
    <lineage>
        <taxon>Eukaryota</taxon>
        <taxon>Metazoa</taxon>
        <taxon>Ecdysozoa</taxon>
        <taxon>Arthropoda</taxon>
        <taxon>Hexapoda</taxon>
        <taxon>Insecta</taxon>
        <taxon>Pterygota</taxon>
        <taxon>Neoptera</taxon>
        <taxon>Endopterygota</taxon>
        <taxon>Hymenoptera</taxon>
        <taxon>Apocrita</taxon>
        <taxon>Ichneumonoidea</taxon>
        <taxon>Braconidae</taxon>
        <taxon>Opiinae</taxon>
        <taxon>Fopius</taxon>
    </lineage>
</organism>
<keyword evidence="6" id="KW-0547">Nucleotide-binding</keyword>
<comment type="subcellular location">
    <subcellularLocation>
        <location evidence="1">Cytoplasm</location>
    </subcellularLocation>
</comment>
<evidence type="ECO:0000259" key="10">
    <source>
        <dbReference type="PROSITE" id="PS50011"/>
    </source>
</evidence>
<evidence type="ECO:0000256" key="1">
    <source>
        <dbReference type="ARBA" id="ARBA00004496"/>
    </source>
</evidence>
<evidence type="ECO:0000256" key="6">
    <source>
        <dbReference type="ARBA" id="ARBA00022741"/>
    </source>
</evidence>
<dbReference type="GO" id="GO:0005524">
    <property type="term" value="F:ATP binding"/>
    <property type="evidence" value="ECO:0007669"/>
    <property type="project" value="UniProtKB-KW"/>
</dbReference>
<dbReference type="PROSITE" id="PS00108">
    <property type="entry name" value="PROTEIN_KINASE_ST"/>
    <property type="match status" value="1"/>
</dbReference>
<evidence type="ECO:0000313" key="11">
    <source>
        <dbReference type="Proteomes" id="UP000694866"/>
    </source>
</evidence>
<keyword evidence="3" id="KW-0963">Cytoplasm</keyword>
<evidence type="ECO:0000313" key="12">
    <source>
        <dbReference type="RefSeq" id="XP_011307371.1"/>
    </source>
</evidence>
<dbReference type="GO" id="GO:0008384">
    <property type="term" value="F:IkappaB kinase activity"/>
    <property type="evidence" value="ECO:0007669"/>
    <property type="project" value="UniProtKB-EC"/>
</dbReference>
<dbReference type="Gene3D" id="1.10.510.10">
    <property type="entry name" value="Transferase(Phosphotransferase) domain 1"/>
    <property type="match status" value="1"/>
</dbReference>
<evidence type="ECO:0000256" key="4">
    <source>
        <dbReference type="ARBA" id="ARBA00022527"/>
    </source>
</evidence>
<dbReference type="PANTHER" id="PTHR22969">
    <property type="entry name" value="IKB KINASE"/>
    <property type="match status" value="1"/>
</dbReference>
<keyword evidence="8" id="KW-0067">ATP-binding</keyword>
<dbReference type="InterPro" id="IPR008271">
    <property type="entry name" value="Ser/Thr_kinase_AS"/>
</dbReference>
<dbReference type="CTD" id="44432"/>
<evidence type="ECO:0000256" key="7">
    <source>
        <dbReference type="ARBA" id="ARBA00022777"/>
    </source>
</evidence>
<keyword evidence="5" id="KW-0808">Transferase</keyword>
<proteinExistence type="predicted"/>
<dbReference type="OrthoDB" id="267381at2759"/>
<feature type="domain" description="Protein kinase" evidence="10">
    <location>
        <begin position="12"/>
        <end position="317"/>
    </location>
</feature>
<dbReference type="InterPro" id="IPR046375">
    <property type="entry name" value="IKBKB_SDD_sf"/>
</dbReference>
<dbReference type="AlphaFoldDB" id="A0A9R1TDY3"/>
<dbReference type="Gene3D" id="1.20.1270.250">
    <property type="match status" value="1"/>
</dbReference>
<dbReference type="InterPro" id="IPR000719">
    <property type="entry name" value="Prot_kinase_dom"/>
</dbReference>
<evidence type="ECO:0000256" key="2">
    <source>
        <dbReference type="ARBA" id="ARBA00012442"/>
    </source>
</evidence>
<dbReference type="PROSITE" id="PS50011">
    <property type="entry name" value="PROTEIN_KINASE_DOM"/>
    <property type="match status" value="1"/>
</dbReference>
<comment type="catalytic activity">
    <reaction evidence="9">
        <text>L-seryl-[I-kappa-B protein] + ATP = O-phospho-L-seryl-[I-kappa-B protein] + ADP + H(+)</text>
        <dbReference type="Rhea" id="RHEA:19073"/>
        <dbReference type="Rhea" id="RHEA-COMP:13698"/>
        <dbReference type="Rhea" id="RHEA-COMP:13699"/>
        <dbReference type="ChEBI" id="CHEBI:15378"/>
        <dbReference type="ChEBI" id="CHEBI:29999"/>
        <dbReference type="ChEBI" id="CHEBI:30616"/>
        <dbReference type="ChEBI" id="CHEBI:83421"/>
        <dbReference type="ChEBI" id="CHEBI:456216"/>
        <dbReference type="EC" id="2.7.11.10"/>
    </reaction>
</comment>
<dbReference type="KEGG" id="fas:105269079"/>
<keyword evidence="11" id="KW-1185">Reference proteome</keyword>
<dbReference type="InterPro" id="IPR011009">
    <property type="entry name" value="Kinase-like_dom_sf"/>
</dbReference>
<evidence type="ECO:0000256" key="9">
    <source>
        <dbReference type="ARBA" id="ARBA00048789"/>
    </source>
</evidence>
<name>A0A9R1TDY3_9HYME</name>
<dbReference type="SUPFAM" id="SSF56112">
    <property type="entry name" value="Protein kinase-like (PK-like)"/>
    <property type="match status" value="1"/>
</dbReference>
<dbReference type="EC" id="2.7.11.10" evidence="2"/>
<dbReference type="Proteomes" id="UP000694866">
    <property type="component" value="Unplaced"/>
</dbReference>
<dbReference type="GO" id="GO:0045944">
    <property type="term" value="P:positive regulation of transcription by RNA polymerase II"/>
    <property type="evidence" value="ECO:0007669"/>
    <property type="project" value="TreeGrafter"/>
</dbReference>
<sequence>MEKSSDRATGGWVRVKALGSGAFGVVELWRNVENGDTRAIKKCQLDVSKLSRRQIERWKEEVNFMKRINHPNIVGTRDIPVDVKDTNPLLPVLCMEYCSKGDLRDVLNRPENFWGLSEKEVLKIMRDISSAVEYLHANGITHRDLKPQNIVIQDGRSGSTYKLIDLGYAKELGEASAAASIVGTLNYVAPELFWKSSYSSSVDYWSLGILFYEILTGTRPFLPNMALNKNWMKHIRNKRPEDISAREINGKVEFSSSIDDPSNIPQCLRDALTPWFRLVLQWEPSTRGKIMENGKSVNGVFRLLKTIFTKKIVHLFFVSRYKTDNLLVEDTTKILDIGKWISEREKIQVQDQLLVSPGGKLLDCPDGRIVNFLEDGDEVIVFEKDNLLVKVLPDVIPPKDVQRMIEGGLTKKYDYQTLRKLYGATVFFMKQEVELYKKYIIALSIKIDLIDTNFLCLSEKIEKMLSASSNLHQSLQEVPLPREDNPGASRNLQNSHQLHKKISNLLSSARGIKNELKNIWDLKEIAKEIFPSSTDSSGFLNVLEEGEAVFRAFMTAEQSKLWIAKKMIEIYFRFLSVRHEILNSEGLQAVGGRFMGIEGQLLKLEKALESFQTILGQCQRDFQEFTGEIQQMKAIAGGGDTLVKDNIVLGHLINELLTNMEDIKVKLSSLDQ</sequence>
<dbReference type="SMART" id="SM00220">
    <property type="entry name" value="S_TKc"/>
    <property type="match status" value="1"/>
</dbReference>